<accession>A0A7W3TYS8</accession>
<evidence type="ECO:0000259" key="1">
    <source>
        <dbReference type="PROSITE" id="PS51186"/>
    </source>
</evidence>
<dbReference type="PROSITE" id="PS51186">
    <property type="entry name" value="GNAT"/>
    <property type="match status" value="1"/>
</dbReference>
<dbReference type="PANTHER" id="PTHR43415">
    <property type="entry name" value="SPERMIDINE N(1)-ACETYLTRANSFERASE"/>
    <property type="match status" value="1"/>
</dbReference>
<dbReference type="GO" id="GO:0016747">
    <property type="term" value="F:acyltransferase activity, transferring groups other than amino-acyl groups"/>
    <property type="evidence" value="ECO:0007669"/>
    <property type="project" value="InterPro"/>
</dbReference>
<evidence type="ECO:0000313" key="3">
    <source>
        <dbReference type="EMBL" id="MBB1085783.1"/>
    </source>
</evidence>
<reference evidence="4 5" key="1">
    <citation type="submission" date="2020-07" db="EMBL/GenBank/DDBJ databases">
        <title>Description of Limosilactobacillus balticus sp. nov., Limosilactobacillus agrestis sp. nov., Limosilactobacillus albertensis sp. nov., Limosilactobacillus rudii sp. nov., Limosilactobacillus fastidiosus sp. nov., five novel Limosilactobacillus species isolated from the vertebrate gastrointestinal tract, and proposal of 6 subspecies of Limosilactobacillus reuteri adapted to the gastrointestinal tract of specific vertebrate hosts.</title>
        <authorList>
            <person name="Li F."/>
            <person name="Cheng C."/>
            <person name="Zheng J."/>
            <person name="Quevedo R.M."/>
            <person name="Li J."/>
            <person name="Roos S."/>
            <person name="Gaenzle M.G."/>
            <person name="Walter J."/>
        </authorList>
    </citation>
    <scope>NUCLEOTIDE SEQUENCE [LARGE SCALE GENOMIC DNA]</scope>
    <source>
        <strain evidence="3 4">WF-MA3-C</strain>
        <strain evidence="2 5">WF-MO7-1</strain>
    </source>
</reference>
<evidence type="ECO:0000313" key="4">
    <source>
        <dbReference type="Proteomes" id="UP000518255"/>
    </source>
</evidence>
<dbReference type="PANTHER" id="PTHR43415:SF3">
    <property type="entry name" value="GNAT-FAMILY ACETYLTRANSFERASE"/>
    <property type="match status" value="1"/>
</dbReference>
<dbReference type="AlphaFoldDB" id="A0A7W3TYS8"/>
<dbReference type="InterPro" id="IPR000182">
    <property type="entry name" value="GNAT_dom"/>
</dbReference>
<dbReference type="Proteomes" id="UP000518255">
    <property type="component" value="Unassembled WGS sequence"/>
</dbReference>
<dbReference type="Pfam" id="PF13302">
    <property type="entry name" value="Acetyltransf_3"/>
    <property type="match status" value="1"/>
</dbReference>
<proteinExistence type="predicted"/>
<comment type="caution">
    <text evidence="3">The sequence shown here is derived from an EMBL/GenBank/DDBJ whole genome shotgun (WGS) entry which is preliminary data.</text>
</comment>
<evidence type="ECO:0000313" key="2">
    <source>
        <dbReference type="EMBL" id="MBB1062685.1"/>
    </source>
</evidence>
<dbReference type="RefSeq" id="WP_182580696.1">
    <property type="nucleotide sequence ID" value="NZ_JACIUY010000048.1"/>
</dbReference>
<sequence length="164" mass="18950">MINFQRAVPSDLPQIVKIYNSAIPTHEITDDEMPITVDSRQEWLNHFNDHFPIWVVKNGNKIMGWCALSQFYPHRAYRFSAEISIYLAPDAQGRGYGQQILSFIDQQVKTTLNIKTIVAYIYENNLPSQKLFKKSGYQQCGSLPKISVIDGKLRTLKIFVKHFI</sequence>
<dbReference type="EMBL" id="JACIUZ010000023">
    <property type="protein sequence ID" value="MBB1062685.1"/>
    <property type="molecule type" value="Genomic_DNA"/>
</dbReference>
<dbReference type="SUPFAM" id="SSF55729">
    <property type="entry name" value="Acyl-CoA N-acyltransferases (Nat)"/>
    <property type="match status" value="1"/>
</dbReference>
<evidence type="ECO:0000313" key="5">
    <source>
        <dbReference type="Proteomes" id="UP000544052"/>
    </source>
</evidence>
<feature type="domain" description="N-acetyltransferase" evidence="1">
    <location>
        <begin position="2"/>
        <end position="155"/>
    </location>
</feature>
<dbReference type="InterPro" id="IPR016181">
    <property type="entry name" value="Acyl_CoA_acyltransferase"/>
</dbReference>
<dbReference type="CDD" id="cd04301">
    <property type="entry name" value="NAT_SF"/>
    <property type="match status" value="1"/>
</dbReference>
<dbReference type="Gene3D" id="3.40.630.30">
    <property type="match status" value="1"/>
</dbReference>
<protein>
    <submittedName>
        <fullName evidence="3">N-acetyltransferase</fullName>
    </submittedName>
</protein>
<gene>
    <name evidence="3" type="ORF">H5R63_03095</name>
    <name evidence="2" type="ORF">H5R64_02555</name>
</gene>
<name>A0A7W3TYS8_9LACO</name>
<organism evidence="3 4">
    <name type="scientific">Limosilactobacillus fastidiosus</name>
    <dbReference type="NCBI Taxonomy" id="2759855"/>
    <lineage>
        <taxon>Bacteria</taxon>
        <taxon>Bacillati</taxon>
        <taxon>Bacillota</taxon>
        <taxon>Bacilli</taxon>
        <taxon>Lactobacillales</taxon>
        <taxon>Lactobacillaceae</taxon>
        <taxon>Limosilactobacillus</taxon>
    </lineage>
</organism>
<dbReference type="EMBL" id="JACIUY010000048">
    <property type="protein sequence ID" value="MBB1085783.1"/>
    <property type="molecule type" value="Genomic_DNA"/>
</dbReference>
<keyword evidence="3" id="KW-0808">Transferase</keyword>
<keyword evidence="5" id="KW-1185">Reference proteome</keyword>
<dbReference type="Proteomes" id="UP000544052">
    <property type="component" value="Unassembled WGS sequence"/>
</dbReference>